<evidence type="ECO:0000313" key="2">
    <source>
        <dbReference type="EMBL" id="VDN11414.1"/>
    </source>
</evidence>
<dbReference type="InterPro" id="IPR025261">
    <property type="entry name" value="Atos-like_cons_dom"/>
</dbReference>
<dbReference type="SMART" id="SM01177">
    <property type="entry name" value="DUF4210"/>
    <property type="match status" value="1"/>
</dbReference>
<dbReference type="Pfam" id="PF13915">
    <property type="entry name" value="DUF4210"/>
    <property type="match status" value="1"/>
</dbReference>
<evidence type="ECO:0000313" key="3">
    <source>
        <dbReference type="Proteomes" id="UP000281553"/>
    </source>
</evidence>
<gene>
    <name evidence="2" type="ORF">DILT_LOCUS7245</name>
</gene>
<feature type="non-terminal residue" evidence="2">
    <location>
        <position position="164"/>
    </location>
</feature>
<dbReference type="EMBL" id="UYRU01051396">
    <property type="protein sequence ID" value="VDN11414.1"/>
    <property type="molecule type" value="Genomic_DNA"/>
</dbReference>
<dbReference type="OrthoDB" id="6273155at2759"/>
<dbReference type="InterPro" id="IPR051506">
    <property type="entry name" value="ATOS_Transcription_Regulators"/>
</dbReference>
<accession>A0A3P7L433</accession>
<proteinExistence type="predicted"/>
<name>A0A3P7L433_DIBLA</name>
<keyword evidence="3" id="KW-1185">Reference proteome</keyword>
<dbReference type="AlphaFoldDB" id="A0A3P7L433"/>
<evidence type="ECO:0000259" key="1">
    <source>
        <dbReference type="SMART" id="SM01177"/>
    </source>
</evidence>
<reference evidence="2 3" key="1">
    <citation type="submission" date="2018-11" db="EMBL/GenBank/DDBJ databases">
        <authorList>
            <consortium name="Pathogen Informatics"/>
        </authorList>
    </citation>
    <scope>NUCLEOTIDE SEQUENCE [LARGE SCALE GENOMIC DNA]</scope>
</reference>
<protein>
    <recommendedName>
        <fullName evidence="1">Atos-like conserved domain-containing protein</fullName>
    </recommendedName>
</protein>
<organism evidence="2 3">
    <name type="scientific">Dibothriocephalus latus</name>
    <name type="common">Fish tapeworm</name>
    <name type="synonym">Diphyllobothrium latum</name>
    <dbReference type="NCBI Taxonomy" id="60516"/>
    <lineage>
        <taxon>Eukaryota</taxon>
        <taxon>Metazoa</taxon>
        <taxon>Spiralia</taxon>
        <taxon>Lophotrochozoa</taxon>
        <taxon>Platyhelminthes</taxon>
        <taxon>Cestoda</taxon>
        <taxon>Eucestoda</taxon>
        <taxon>Diphyllobothriidea</taxon>
        <taxon>Diphyllobothriidae</taxon>
        <taxon>Dibothriocephalus</taxon>
    </lineage>
</organism>
<dbReference type="Proteomes" id="UP000281553">
    <property type="component" value="Unassembled WGS sequence"/>
</dbReference>
<feature type="domain" description="Atos-like conserved" evidence="1">
    <location>
        <begin position="1"/>
        <end position="51"/>
    </location>
</feature>
<dbReference type="PANTHER" id="PTHR13199">
    <property type="entry name" value="GH03947P"/>
    <property type="match status" value="1"/>
</dbReference>
<sequence>MLNGRIPPSGVVGGFQLEIGASGSFYPAHLKLPVVAYFFHLSEDNAPSPYLGFVDLSNLPNKRGYHVPKKGAIQLALFNPTSSLLKVFVIQYDLEDMPANCQTFLRQRTVYVPVKKCLDGFPNNSDRNADSGSTYNISEKNTQLAGRRLQHLPVDSKAGLLFVS</sequence>
<dbReference type="PANTHER" id="PTHR13199:SF11">
    <property type="entry name" value="PROTEIN ATOSSA"/>
    <property type="match status" value="1"/>
</dbReference>